<organism evidence="5 6">
    <name type="scientific">Oerskovia turbata</name>
    <dbReference type="NCBI Taxonomy" id="1713"/>
    <lineage>
        <taxon>Bacteria</taxon>
        <taxon>Bacillati</taxon>
        <taxon>Actinomycetota</taxon>
        <taxon>Actinomycetes</taxon>
        <taxon>Micrococcales</taxon>
        <taxon>Cellulomonadaceae</taxon>
        <taxon>Oerskovia</taxon>
    </lineage>
</organism>
<evidence type="ECO:0000259" key="3">
    <source>
        <dbReference type="SMART" id="SM00829"/>
    </source>
</evidence>
<dbReference type="SMART" id="SM00829">
    <property type="entry name" value="PKS_ER"/>
    <property type="match status" value="1"/>
</dbReference>
<dbReference type="Pfam" id="PF08240">
    <property type="entry name" value="ADH_N"/>
    <property type="match status" value="1"/>
</dbReference>
<feature type="domain" description="Enoyl reductase (ER)" evidence="3">
    <location>
        <begin position="10"/>
        <end position="323"/>
    </location>
</feature>
<dbReference type="PANTHER" id="PTHR48106">
    <property type="entry name" value="QUINONE OXIDOREDUCTASE PIG3-RELATED"/>
    <property type="match status" value="1"/>
</dbReference>
<dbReference type="Proteomes" id="UP000289805">
    <property type="component" value="Unassembled WGS sequence"/>
</dbReference>
<evidence type="ECO:0000256" key="1">
    <source>
        <dbReference type="ARBA" id="ARBA00022857"/>
    </source>
</evidence>
<dbReference type="Gene3D" id="3.40.50.720">
    <property type="entry name" value="NAD(P)-binding Rossmann-like Domain"/>
    <property type="match status" value="1"/>
</dbReference>
<dbReference type="InterPro" id="IPR013149">
    <property type="entry name" value="ADH-like_C"/>
</dbReference>
<evidence type="ECO:0000313" key="7">
    <source>
        <dbReference type="Proteomes" id="UP000290517"/>
    </source>
</evidence>
<protein>
    <submittedName>
        <fullName evidence="5">NAD(P)H-quinone oxidoreductase</fullName>
    </submittedName>
</protein>
<evidence type="ECO:0000256" key="2">
    <source>
        <dbReference type="ARBA" id="ARBA00023002"/>
    </source>
</evidence>
<dbReference type="InterPro" id="IPR014189">
    <property type="entry name" value="Quinone_OxRdtase_PIG3"/>
</dbReference>
<keyword evidence="1" id="KW-0521">NADP</keyword>
<gene>
    <name evidence="4" type="ORF">EQW73_09665</name>
    <name evidence="5" type="ORF">EQW78_11125</name>
</gene>
<dbReference type="InterPro" id="IPR013154">
    <property type="entry name" value="ADH-like_N"/>
</dbReference>
<dbReference type="CDD" id="cd05276">
    <property type="entry name" value="p53_inducible_oxidoreductase"/>
    <property type="match status" value="1"/>
</dbReference>
<dbReference type="NCBIfam" id="TIGR02824">
    <property type="entry name" value="quinone_pig3"/>
    <property type="match status" value="1"/>
</dbReference>
<proteinExistence type="predicted"/>
<reference evidence="6 7" key="1">
    <citation type="submission" date="2019-01" db="EMBL/GenBank/DDBJ databases">
        <title>Oerskovia turbata Genome sequencing and assembly.</title>
        <authorList>
            <person name="Dou T."/>
        </authorList>
    </citation>
    <scope>NUCLEOTIDE SEQUENCE [LARGE SCALE GENOMIC DNA]</scope>
    <source>
        <strain evidence="5 6">JCM12123</strain>
        <strain evidence="4 7">JCM3160</strain>
    </source>
</reference>
<dbReference type="SUPFAM" id="SSF50129">
    <property type="entry name" value="GroES-like"/>
    <property type="match status" value="1"/>
</dbReference>
<dbReference type="PANTHER" id="PTHR48106:SF8">
    <property type="entry name" value="OS02G0805600 PROTEIN"/>
    <property type="match status" value="1"/>
</dbReference>
<dbReference type="SUPFAM" id="SSF51735">
    <property type="entry name" value="NAD(P)-binding Rossmann-fold domains"/>
    <property type="match status" value="1"/>
</dbReference>
<dbReference type="AlphaFoldDB" id="A0A4Q1KUL6"/>
<dbReference type="InterPro" id="IPR036291">
    <property type="entry name" value="NAD(P)-bd_dom_sf"/>
</dbReference>
<comment type="caution">
    <text evidence="5">The sequence shown here is derived from an EMBL/GenBank/DDBJ whole genome shotgun (WGS) entry which is preliminary data.</text>
</comment>
<accession>A0A4Q1KUL6</accession>
<sequence length="325" mass="33280">MRAVTIAAPGGPGELTVSDLPDPVPGPDEVLIDVVSSGVNPADLLQRAGKYPPPAGAPVWPGLEVSGVISSVGSRLTGWDVGDEVAALLDGGGYAEKVCVRASQVLPLPRGVSLVDGAALPEAVCTAWSNLVDVGRLTRGDVLLVHGGSGGVGSVATQIGAALGARVVTTAGGPERVARCRTLGADVAVDHRTQDFVAAVREASGGAGADVVLDVVGAAYLTDNLRALATGGRLVVIGMQKGRRGELDLGVLLAKRATVAGTTLRARPAQEKARLVRDVLTHVWPLVEQGRVRPVVHARLPLDRAADAHRLMESGEVFGKVLLVP</sequence>
<keyword evidence="7" id="KW-1185">Reference proteome</keyword>
<dbReference type="OrthoDB" id="9780520at2"/>
<evidence type="ECO:0000313" key="5">
    <source>
        <dbReference type="EMBL" id="RXR33330.1"/>
    </source>
</evidence>
<dbReference type="STRING" id="1713.GCA_000718325_01617"/>
<dbReference type="Proteomes" id="UP000290517">
    <property type="component" value="Unassembled WGS sequence"/>
</dbReference>
<dbReference type="EMBL" id="SDJR01000005">
    <property type="protein sequence ID" value="RXR25764.1"/>
    <property type="molecule type" value="Genomic_DNA"/>
</dbReference>
<dbReference type="Gene3D" id="3.90.180.10">
    <property type="entry name" value="Medium-chain alcohol dehydrogenases, catalytic domain"/>
    <property type="match status" value="1"/>
</dbReference>
<keyword evidence="2" id="KW-0560">Oxidoreductase</keyword>
<dbReference type="GO" id="GO:0016651">
    <property type="term" value="F:oxidoreductase activity, acting on NAD(P)H"/>
    <property type="evidence" value="ECO:0007669"/>
    <property type="project" value="TreeGrafter"/>
</dbReference>
<dbReference type="InterPro" id="IPR020843">
    <property type="entry name" value="ER"/>
</dbReference>
<dbReference type="GO" id="GO:0070402">
    <property type="term" value="F:NADPH binding"/>
    <property type="evidence" value="ECO:0007669"/>
    <property type="project" value="TreeGrafter"/>
</dbReference>
<evidence type="ECO:0000313" key="6">
    <source>
        <dbReference type="Proteomes" id="UP000289805"/>
    </source>
</evidence>
<dbReference type="Pfam" id="PF00107">
    <property type="entry name" value="ADH_zinc_N"/>
    <property type="match status" value="1"/>
</dbReference>
<dbReference type="InterPro" id="IPR011032">
    <property type="entry name" value="GroES-like_sf"/>
</dbReference>
<evidence type="ECO:0000313" key="4">
    <source>
        <dbReference type="EMBL" id="RXR25764.1"/>
    </source>
</evidence>
<name>A0A4Q1KUL6_9CELL</name>
<dbReference type="EMBL" id="SDJQ01000014">
    <property type="protein sequence ID" value="RXR33330.1"/>
    <property type="molecule type" value="Genomic_DNA"/>
</dbReference>